<dbReference type="GO" id="GO:0003677">
    <property type="term" value="F:DNA binding"/>
    <property type="evidence" value="ECO:0007669"/>
    <property type="project" value="InterPro"/>
</dbReference>
<dbReference type="SUPFAM" id="SSF47413">
    <property type="entry name" value="lambda repressor-like DNA-binding domains"/>
    <property type="match status" value="1"/>
</dbReference>
<dbReference type="OrthoDB" id="2959414at2"/>
<keyword evidence="3" id="KW-1185">Reference proteome</keyword>
<feature type="domain" description="HTH cro/C1-type" evidence="1">
    <location>
        <begin position="14"/>
        <end position="68"/>
    </location>
</feature>
<sequence length="268" mass="28879">MSTASATPTVGELLRDWRRRRRISQFDLSLEAAVSARHLSFVETGRSRPGRDLVLHLAEHLDVPLRERNTLLLAAGYAPVFRETALDAERMAPVRAALEKILEGHAPYPALIVDGCWNVLMANEPALAILAGVDAALLEAPNAMRLALHPDGLASRIENLAEHAGHLLLRLQRQALLSGDPAVAALLDELRGYPAAQEAAATSMAAEPAELLFVPMRLRRQDGSVWSFFSTIASFGTATDITVAELAIESFFPADPQTAVALQAAGRA</sequence>
<dbReference type="Gene3D" id="1.10.260.40">
    <property type="entry name" value="lambda repressor-like DNA-binding domains"/>
    <property type="match status" value="1"/>
</dbReference>
<protein>
    <submittedName>
        <fullName evidence="2">Transcriptional regulator</fullName>
    </submittedName>
</protein>
<proteinExistence type="predicted"/>
<evidence type="ECO:0000313" key="3">
    <source>
        <dbReference type="Proteomes" id="UP000240739"/>
    </source>
</evidence>
<evidence type="ECO:0000259" key="1">
    <source>
        <dbReference type="PROSITE" id="PS50943"/>
    </source>
</evidence>
<dbReference type="PANTHER" id="PTHR35010:SF4">
    <property type="entry name" value="BLL5781 PROTEIN"/>
    <property type="match status" value="1"/>
</dbReference>
<comment type="caution">
    <text evidence="2">The sequence shown here is derived from an EMBL/GenBank/DDBJ whole genome shotgun (WGS) entry which is preliminary data.</text>
</comment>
<dbReference type="InterPro" id="IPR010982">
    <property type="entry name" value="Lambda_DNA-bd_dom_sf"/>
</dbReference>
<dbReference type="InterPro" id="IPR001387">
    <property type="entry name" value="Cro/C1-type_HTH"/>
</dbReference>
<dbReference type="Proteomes" id="UP000240739">
    <property type="component" value="Unassembled WGS sequence"/>
</dbReference>
<dbReference type="EMBL" id="PYYB01000002">
    <property type="protein sequence ID" value="PTL56111.1"/>
    <property type="molecule type" value="Genomic_DNA"/>
</dbReference>
<evidence type="ECO:0000313" key="2">
    <source>
        <dbReference type="EMBL" id="PTL56111.1"/>
    </source>
</evidence>
<dbReference type="Pfam" id="PF13560">
    <property type="entry name" value="HTH_31"/>
    <property type="match status" value="1"/>
</dbReference>
<organism evidence="2 3">
    <name type="scientific">Paraconexibacter algicola</name>
    <dbReference type="NCBI Taxonomy" id="2133960"/>
    <lineage>
        <taxon>Bacteria</taxon>
        <taxon>Bacillati</taxon>
        <taxon>Actinomycetota</taxon>
        <taxon>Thermoleophilia</taxon>
        <taxon>Solirubrobacterales</taxon>
        <taxon>Paraconexibacteraceae</taxon>
        <taxon>Paraconexibacter</taxon>
    </lineage>
</organism>
<dbReference type="InterPro" id="IPR041413">
    <property type="entry name" value="MLTR_LBD"/>
</dbReference>
<dbReference type="AlphaFoldDB" id="A0A2T4UEA9"/>
<dbReference type="PROSITE" id="PS50943">
    <property type="entry name" value="HTH_CROC1"/>
    <property type="match status" value="1"/>
</dbReference>
<dbReference type="Pfam" id="PF17765">
    <property type="entry name" value="MLTR_LBD"/>
    <property type="match status" value="1"/>
</dbReference>
<dbReference type="Gene3D" id="3.30.450.180">
    <property type="match status" value="1"/>
</dbReference>
<dbReference type="PANTHER" id="PTHR35010">
    <property type="entry name" value="BLL4672 PROTEIN-RELATED"/>
    <property type="match status" value="1"/>
</dbReference>
<dbReference type="SMART" id="SM00530">
    <property type="entry name" value="HTH_XRE"/>
    <property type="match status" value="1"/>
</dbReference>
<dbReference type="CDD" id="cd00093">
    <property type="entry name" value="HTH_XRE"/>
    <property type="match status" value="1"/>
</dbReference>
<reference evidence="2 3" key="1">
    <citation type="submission" date="2018-03" db="EMBL/GenBank/DDBJ databases">
        <title>Aquarubrobacter algicola gen. nov., sp. nov., a novel actinobacterium isolated from shallow eutrophic lake during the end of cyanobacterial harmful algal blooms.</title>
        <authorList>
            <person name="Chun S.J."/>
        </authorList>
    </citation>
    <scope>NUCLEOTIDE SEQUENCE [LARGE SCALE GENOMIC DNA]</scope>
    <source>
        <strain evidence="2 3">Seoho-28</strain>
    </source>
</reference>
<dbReference type="RefSeq" id="WP_107569830.1">
    <property type="nucleotide sequence ID" value="NZ_PYYB01000002.1"/>
</dbReference>
<name>A0A2T4UEA9_9ACTN</name>
<gene>
    <name evidence="2" type="ORF">C7Y72_14035</name>
</gene>
<accession>A0A2T4UEA9</accession>